<dbReference type="Pfam" id="PF00326">
    <property type="entry name" value="Peptidase_S9"/>
    <property type="match status" value="1"/>
</dbReference>
<evidence type="ECO:0000256" key="4">
    <source>
        <dbReference type="SAM" id="Phobius"/>
    </source>
</evidence>
<dbReference type="InterPro" id="IPR029058">
    <property type="entry name" value="AB_hydrolase_fold"/>
</dbReference>
<keyword evidence="7" id="KW-1185">Reference proteome</keyword>
<organism evidence="6 7">
    <name type="scientific">Basidiobolus ranarum</name>
    <dbReference type="NCBI Taxonomy" id="34480"/>
    <lineage>
        <taxon>Eukaryota</taxon>
        <taxon>Fungi</taxon>
        <taxon>Fungi incertae sedis</taxon>
        <taxon>Zoopagomycota</taxon>
        <taxon>Entomophthoromycotina</taxon>
        <taxon>Basidiobolomycetes</taxon>
        <taxon>Basidiobolales</taxon>
        <taxon>Basidiobolaceae</taxon>
        <taxon>Basidiobolus</taxon>
    </lineage>
</organism>
<evidence type="ECO:0000313" key="7">
    <source>
        <dbReference type="Proteomes" id="UP001479436"/>
    </source>
</evidence>
<keyword evidence="4" id="KW-0812">Transmembrane</keyword>
<evidence type="ECO:0000256" key="3">
    <source>
        <dbReference type="RuleBase" id="RU368024"/>
    </source>
</evidence>
<dbReference type="EC" id="3.4.21.-" evidence="3"/>
<keyword evidence="4" id="KW-1133">Transmembrane helix</keyword>
<dbReference type="SUPFAM" id="SSF53474">
    <property type="entry name" value="alpha/beta-Hydrolases"/>
    <property type="match status" value="1"/>
</dbReference>
<feature type="domain" description="Peptidase S9 prolyl oligopeptidase catalytic" evidence="5">
    <location>
        <begin position="3"/>
        <end position="193"/>
    </location>
</feature>
<evidence type="ECO:0000313" key="6">
    <source>
        <dbReference type="EMBL" id="KAK9765805.1"/>
    </source>
</evidence>
<comment type="caution">
    <text evidence="6">The sequence shown here is derived from an EMBL/GenBank/DDBJ whole genome shotgun (WGS) entry which is preliminary data.</text>
</comment>
<dbReference type="InterPro" id="IPR001375">
    <property type="entry name" value="Peptidase_S9_cat"/>
</dbReference>
<dbReference type="InterPro" id="IPR002470">
    <property type="entry name" value="Peptidase_S9A"/>
</dbReference>
<evidence type="ECO:0000259" key="5">
    <source>
        <dbReference type="Pfam" id="PF00326"/>
    </source>
</evidence>
<evidence type="ECO:0000256" key="1">
    <source>
        <dbReference type="ARBA" id="ARBA00005228"/>
    </source>
</evidence>
<keyword evidence="3" id="KW-0645">Protease</keyword>
<dbReference type="Proteomes" id="UP001479436">
    <property type="component" value="Unassembled WGS sequence"/>
</dbReference>
<keyword evidence="3" id="KW-0720">Serine protease</keyword>
<dbReference type="PANTHER" id="PTHR11757">
    <property type="entry name" value="PROTEASE FAMILY S9A OLIGOPEPTIDASE"/>
    <property type="match status" value="1"/>
</dbReference>
<comment type="function">
    <text evidence="2">Serine peptidase whose precise substrate specificity remains unclear. Does not cleave peptides after a arginine or lysine residue. Regulates trans-Golgi network morphology and sorting by regulating the membrane binding of the AP-1 complex. May play a role in the regulation of synaptic vesicle exocytosis.</text>
</comment>
<dbReference type="EMBL" id="JASJQH010000223">
    <property type="protein sequence ID" value="KAK9765805.1"/>
    <property type="molecule type" value="Genomic_DNA"/>
</dbReference>
<proteinExistence type="inferred from homology"/>
<comment type="similarity">
    <text evidence="1 3">Belongs to the peptidase S9A family.</text>
</comment>
<gene>
    <name evidence="6" type="ORF">K7432_005564</name>
</gene>
<reference evidence="6 7" key="1">
    <citation type="submission" date="2023-04" db="EMBL/GenBank/DDBJ databases">
        <title>Genome of Basidiobolus ranarum AG-B5.</title>
        <authorList>
            <person name="Stajich J.E."/>
            <person name="Carter-House D."/>
            <person name="Gryganskyi A."/>
        </authorList>
    </citation>
    <scope>NUCLEOTIDE SEQUENCE [LARGE SCALE GENOMIC DNA]</scope>
    <source>
        <strain evidence="6 7">AG-B5</strain>
    </source>
</reference>
<dbReference type="InterPro" id="IPR051543">
    <property type="entry name" value="Serine_Peptidase_S9A"/>
</dbReference>
<dbReference type="PANTHER" id="PTHR11757:SF19">
    <property type="entry name" value="PROLYL ENDOPEPTIDASE-LIKE"/>
    <property type="match status" value="1"/>
</dbReference>
<feature type="transmembrane region" description="Helical" evidence="4">
    <location>
        <begin position="26"/>
        <end position="44"/>
    </location>
</feature>
<sequence length="194" mass="21920">MRKHNSFNDFVDATEHLINEGYSTPGLMTAIAASAGGLVLGTVLNRRPDLFRAMILRVPFVDPLSCMLNPNLPLTQVEYTEWGNPLDTARVYEYLSDYAPYDNIPEETTKLSNMPAILVTTGLRDQRVPPWQPLKWTARLRSRIPKFYNNPQSQSSLLLKAEDGGHFGASNDQQGRIEELAFELAFLLKHTKNK</sequence>
<accession>A0ABR2WWG7</accession>
<dbReference type="Gene3D" id="3.40.50.1820">
    <property type="entry name" value="alpha/beta hydrolase"/>
    <property type="match status" value="1"/>
</dbReference>
<protein>
    <recommendedName>
        <fullName evidence="3">Prolyl endopeptidase</fullName>
        <ecNumber evidence="3">3.4.21.-</ecNumber>
    </recommendedName>
</protein>
<keyword evidence="3" id="KW-0378">Hydrolase</keyword>
<name>A0ABR2WWG7_9FUNG</name>
<dbReference type="PRINTS" id="PR00862">
    <property type="entry name" value="PROLIGOPTASE"/>
</dbReference>
<keyword evidence="4" id="KW-0472">Membrane</keyword>
<evidence type="ECO:0000256" key="2">
    <source>
        <dbReference type="ARBA" id="ARBA00045448"/>
    </source>
</evidence>